<keyword evidence="14" id="KW-1185">Reference proteome</keyword>
<dbReference type="SUPFAM" id="SSF55681">
    <property type="entry name" value="Class II aaRS and biotin synthetases"/>
    <property type="match status" value="1"/>
</dbReference>
<dbReference type="PANTHER" id="PTHR42753">
    <property type="entry name" value="MITOCHONDRIAL RIBOSOME PROTEIN L39/PROLYL-TRNA LIGASE FAMILY MEMBER"/>
    <property type="match status" value="1"/>
</dbReference>
<sequence>MAKPALKSQSGIFQLLPLGLRVQQKIESLLDKHMQSIADVCPKLFRLKDRKETDLLLSPTHEEEITTLVASTLKSYKDLPLRLYQTTRKYRDEMRPRHGLLRSREFVMKDLYTFDTSVESAIETYREVSGAYRAFFANLKLPVLVAEASSGDMGGDYSHEYHLASSIGEDTVAECSSCGYVANDEVAKAIPPSTDRLEARRNALTATDVRVWRGITKDRRTLVNAWYPAHGDGSGVADVNVHAVKEAVPELDASISDPIRLLGPEDGGGTTTSTFGVLNVVDARLASSFSDLQPELPIIPAELTNAPSHQSPILQTPSGEALNLLRLADGDVCSSCKNGTLQIHRALELGHTFYLGTRYSEPLELSVSLPNTKGGPVPVQMGCYGIGVSRIFGAVAEHKADERGLNWPRAIAPFEVAVIPTSGVTDETLAFYDSLAGQGTLAPDFDIVLDDRKETFGWKMRDADVIGYPVTVVLGKSWRERGICEVQCRTLGVKENVAAEDVPAFLRDLLDKLSPTSSPSPSLRPQQIPPTSPTMSGGRETINLDTLEPQQLAQVKKQLDEELEHLTSSFAQLHGAQNKFRDCLRCVNSRSAATSGASIPLLPIRLLVLRLVVYPPLETSLPLRSYSRPRRAQPQDCISQRRTLHKKRDVMPCTEQNSVLVPLTNSLYVRGELTDSESVLVDVGTGFLVEKKLKSAEQFYDGKVQELANNLKELEAIVQQKQANVRAVEEGMAAS</sequence>
<evidence type="ECO:0000313" key="14">
    <source>
        <dbReference type="Proteomes" id="UP001163105"/>
    </source>
</evidence>
<feature type="coiled-coil region" evidence="10">
    <location>
        <begin position="704"/>
        <end position="731"/>
    </location>
</feature>
<dbReference type="InterPro" id="IPR044140">
    <property type="entry name" value="ProRS_anticodon_short"/>
</dbReference>
<dbReference type="PRINTS" id="PR01046">
    <property type="entry name" value="TRNASYNTHPRO"/>
</dbReference>
<dbReference type="AlphaFoldDB" id="A0AB34G347"/>
<evidence type="ECO:0000256" key="2">
    <source>
        <dbReference type="ARBA" id="ARBA00012831"/>
    </source>
</evidence>
<dbReference type="PANTHER" id="PTHR42753:SF2">
    <property type="entry name" value="PROLINE--TRNA LIGASE"/>
    <property type="match status" value="1"/>
</dbReference>
<dbReference type="PROSITE" id="PS50862">
    <property type="entry name" value="AA_TRNA_LIGASE_II"/>
    <property type="match status" value="1"/>
</dbReference>
<keyword evidence="4" id="KW-0547">Nucleotide-binding</keyword>
<comment type="caution">
    <text evidence="13">The sequence shown here is derived from an EMBL/GenBank/DDBJ whole genome shotgun (WGS) entry which is preliminary data.</text>
</comment>
<evidence type="ECO:0000256" key="9">
    <source>
        <dbReference type="ARBA" id="ARBA00047671"/>
    </source>
</evidence>
<evidence type="ECO:0000313" key="13">
    <source>
        <dbReference type="EMBL" id="KAJ6445564.1"/>
    </source>
</evidence>
<dbReference type="InterPro" id="IPR002316">
    <property type="entry name" value="Pro-tRNA-ligase_IIa"/>
</dbReference>
<name>A0AB34G347_9HYPO</name>
<keyword evidence="7" id="KW-0030">Aminoacyl-tRNA synthetase</keyword>
<evidence type="ECO:0000256" key="8">
    <source>
        <dbReference type="ARBA" id="ARBA00029731"/>
    </source>
</evidence>
<dbReference type="NCBIfam" id="TIGR00293">
    <property type="entry name" value="prefoldin subunit alpha"/>
    <property type="match status" value="1"/>
</dbReference>
<dbReference type="InterPro" id="IPR006195">
    <property type="entry name" value="aa-tRNA-synth_II"/>
</dbReference>
<evidence type="ECO:0000256" key="3">
    <source>
        <dbReference type="ARBA" id="ARBA00022598"/>
    </source>
</evidence>
<dbReference type="Proteomes" id="UP001163105">
    <property type="component" value="Unassembled WGS sequence"/>
</dbReference>
<proteinExistence type="inferred from homology"/>
<dbReference type="InterPro" id="IPR045864">
    <property type="entry name" value="aa-tRNA-synth_II/BPL/LPL"/>
</dbReference>
<dbReference type="InterPro" id="IPR002314">
    <property type="entry name" value="aa-tRNA-synt_IIb"/>
</dbReference>
<dbReference type="GO" id="GO:0004827">
    <property type="term" value="F:proline-tRNA ligase activity"/>
    <property type="evidence" value="ECO:0007669"/>
    <property type="project" value="UniProtKB-EC"/>
</dbReference>
<feature type="compositionally biased region" description="Low complexity" evidence="11">
    <location>
        <begin position="515"/>
        <end position="526"/>
    </location>
</feature>
<evidence type="ECO:0000256" key="10">
    <source>
        <dbReference type="SAM" id="Coils"/>
    </source>
</evidence>
<dbReference type="EMBL" id="JAQHRD010000001">
    <property type="protein sequence ID" value="KAJ6445564.1"/>
    <property type="molecule type" value="Genomic_DNA"/>
</dbReference>
<feature type="region of interest" description="Disordered" evidence="11">
    <location>
        <begin position="515"/>
        <end position="541"/>
    </location>
</feature>
<dbReference type="GO" id="GO:0005739">
    <property type="term" value="C:mitochondrion"/>
    <property type="evidence" value="ECO:0007669"/>
    <property type="project" value="TreeGrafter"/>
</dbReference>
<dbReference type="InterPro" id="IPR004154">
    <property type="entry name" value="Anticodon-bd"/>
</dbReference>
<evidence type="ECO:0000256" key="1">
    <source>
        <dbReference type="ARBA" id="ARBA00008226"/>
    </source>
</evidence>
<keyword evidence="10" id="KW-0175">Coiled coil</keyword>
<reference evidence="13" key="1">
    <citation type="submission" date="2023-01" db="EMBL/GenBank/DDBJ databases">
        <title>The growth and conidiation of Purpureocillium lavendulum are regulated by nitrogen source and histone H3K14 acetylation.</title>
        <authorList>
            <person name="Tang P."/>
            <person name="Han J."/>
            <person name="Zhang C."/>
            <person name="Tang P."/>
            <person name="Qi F."/>
            <person name="Zhang K."/>
            <person name="Liang L."/>
        </authorList>
    </citation>
    <scope>NUCLEOTIDE SEQUENCE</scope>
    <source>
        <strain evidence="13">YMF1.00683</strain>
    </source>
</reference>
<evidence type="ECO:0000256" key="11">
    <source>
        <dbReference type="SAM" id="MobiDB-lite"/>
    </source>
</evidence>
<dbReference type="GO" id="GO:0006433">
    <property type="term" value="P:prolyl-tRNA aminoacylation"/>
    <property type="evidence" value="ECO:0007669"/>
    <property type="project" value="InterPro"/>
</dbReference>
<evidence type="ECO:0000256" key="5">
    <source>
        <dbReference type="ARBA" id="ARBA00022840"/>
    </source>
</evidence>
<evidence type="ECO:0000256" key="6">
    <source>
        <dbReference type="ARBA" id="ARBA00022917"/>
    </source>
</evidence>
<feature type="domain" description="Aminoacyl-transfer RNA synthetases class-II family profile" evidence="12">
    <location>
        <begin position="1"/>
        <end position="408"/>
    </location>
</feature>
<dbReference type="CDD" id="cd23157">
    <property type="entry name" value="Prefoldin_5"/>
    <property type="match status" value="1"/>
</dbReference>
<dbReference type="Pfam" id="PF03129">
    <property type="entry name" value="HGTP_anticodon"/>
    <property type="match status" value="1"/>
</dbReference>
<keyword evidence="5" id="KW-0067">ATP-binding</keyword>
<dbReference type="InterPro" id="IPR004127">
    <property type="entry name" value="Prefoldin_subunit_alpha"/>
</dbReference>
<dbReference type="Pfam" id="PF02996">
    <property type="entry name" value="Prefoldin"/>
    <property type="match status" value="1"/>
</dbReference>
<evidence type="ECO:0000259" key="12">
    <source>
        <dbReference type="PROSITE" id="PS50862"/>
    </source>
</evidence>
<gene>
    <name evidence="13" type="primary">PARS</name>
    <name evidence="13" type="ORF">O9K51_00325</name>
</gene>
<dbReference type="SUPFAM" id="SSF52954">
    <property type="entry name" value="Class II aaRS ABD-related"/>
    <property type="match status" value="1"/>
</dbReference>
<dbReference type="SUPFAM" id="SSF46579">
    <property type="entry name" value="Prefoldin"/>
    <property type="match status" value="1"/>
</dbReference>
<dbReference type="InterPro" id="IPR009053">
    <property type="entry name" value="Prefoldin"/>
</dbReference>
<dbReference type="Pfam" id="PF00587">
    <property type="entry name" value="tRNA-synt_2b"/>
    <property type="match status" value="1"/>
</dbReference>
<evidence type="ECO:0000256" key="4">
    <source>
        <dbReference type="ARBA" id="ARBA00022741"/>
    </source>
</evidence>
<keyword evidence="3" id="KW-0436">Ligase</keyword>
<dbReference type="GO" id="GO:0005524">
    <property type="term" value="F:ATP binding"/>
    <property type="evidence" value="ECO:0007669"/>
    <property type="project" value="UniProtKB-KW"/>
</dbReference>
<evidence type="ECO:0000256" key="7">
    <source>
        <dbReference type="ARBA" id="ARBA00023146"/>
    </source>
</evidence>
<dbReference type="InterPro" id="IPR050062">
    <property type="entry name" value="Pro-tRNA_synthetase"/>
</dbReference>
<comment type="similarity">
    <text evidence="1">Belongs to the class-II aminoacyl-tRNA synthetase family.</text>
</comment>
<organism evidence="13 14">
    <name type="scientific">Purpureocillium lavendulum</name>
    <dbReference type="NCBI Taxonomy" id="1247861"/>
    <lineage>
        <taxon>Eukaryota</taxon>
        <taxon>Fungi</taxon>
        <taxon>Dikarya</taxon>
        <taxon>Ascomycota</taxon>
        <taxon>Pezizomycotina</taxon>
        <taxon>Sordariomycetes</taxon>
        <taxon>Hypocreomycetidae</taxon>
        <taxon>Hypocreales</taxon>
        <taxon>Ophiocordycipitaceae</taxon>
        <taxon>Purpureocillium</taxon>
    </lineage>
</organism>
<accession>A0AB34G347</accession>
<dbReference type="CDD" id="cd00861">
    <property type="entry name" value="ProRS_anticodon_short"/>
    <property type="match status" value="1"/>
</dbReference>
<dbReference type="Gene3D" id="1.10.287.370">
    <property type="match status" value="1"/>
</dbReference>
<comment type="catalytic activity">
    <reaction evidence="9">
        <text>tRNA(Pro) + L-proline + ATP = L-prolyl-tRNA(Pro) + AMP + diphosphate</text>
        <dbReference type="Rhea" id="RHEA:14305"/>
        <dbReference type="Rhea" id="RHEA-COMP:9700"/>
        <dbReference type="Rhea" id="RHEA-COMP:9702"/>
        <dbReference type="ChEBI" id="CHEBI:30616"/>
        <dbReference type="ChEBI" id="CHEBI:33019"/>
        <dbReference type="ChEBI" id="CHEBI:60039"/>
        <dbReference type="ChEBI" id="CHEBI:78442"/>
        <dbReference type="ChEBI" id="CHEBI:78532"/>
        <dbReference type="ChEBI" id="CHEBI:456215"/>
        <dbReference type="EC" id="6.1.1.15"/>
    </reaction>
</comment>
<keyword evidence="6" id="KW-0648">Protein biosynthesis</keyword>
<dbReference type="Gene3D" id="3.30.930.10">
    <property type="entry name" value="Bira Bifunctional Protein, Domain 2"/>
    <property type="match status" value="2"/>
</dbReference>
<dbReference type="EC" id="6.1.1.15" evidence="2"/>
<dbReference type="Gene3D" id="3.40.50.800">
    <property type="entry name" value="Anticodon-binding domain"/>
    <property type="match status" value="1"/>
</dbReference>
<protein>
    <recommendedName>
        <fullName evidence="2">proline--tRNA ligase</fullName>
        <ecNumber evidence="2">6.1.1.15</ecNumber>
    </recommendedName>
    <alternativeName>
        <fullName evidence="8">Prolyl-tRNA synthetase</fullName>
    </alternativeName>
</protein>
<dbReference type="InterPro" id="IPR036621">
    <property type="entry name" value="Anticodon-bd_dom_sf"/>
</dbReference>